<dbReference type="PANTHER" id="PTHR11614">
    <property type="entry name" value="PHOSPHOLIPASE-RELATED"/>
    <property type="match status" value="1"/>
</dbReference>
<evidence type="ECO:0000259" key="3">
    <source>
        <dbReference type="Pfam" id="PF12146"/>
    </source>
</evidence>
<dbReference type="PIRSF" id="PIRSF017388">
    <property type="entry name" value="Esterase_lipase"/>
    <property type="match status" value="1"/>
</dbReference>
<dbReference type="Proteomes" id="UP000051672">
    <property type="component" value="Unassembled WGS sequence"/>
</dbReference>
<evidence type="ECO:0000256" key="1">
    <source>
        <dbReference type="PIRSR" id="PIRSR017388-1"/>
    </source>
</evidence>
<keyword evidence="5" id="KW-1185">Reference proteome</keyword>
<protein>
    <submittedName>
        <fullName evidence="4">Carboxylesterase</fullName>
    </submittedName>
</protein>
<evidence type="ECO:0000313" key="4">
    <source>
        <dbReference type="EMBL" id="KRM72381.1"/>
    </source>
</evidence>
<comment type="caution">
    <text evidence="4">The sequence shown here is derived from an EMBL/GenBank/DDBJ whole genome shotgun (WGS) entry which is preliminary data.</text>
</comment>
<feature type="domain" description="Serine aminopeptidase S33" evidence="3">
    <location>
        <begin position="17"/>
        <end position="138"/>
    </location>
</feature>
<dbReference type="Gene3D" id="3.40.50.1820">
    <property type="entry name" value="alpha/beta hydrolase"/>
    <property type="match status" value="1"/>
</dbReference>
<dbReference type="RefSeq" id="WP_057893413.1">
    <property type="nucleotide sequence ID" value="NZ_AYZQ01000001.1"/>
</dbReference>
<feature type="domain" description="Dienelactone hydrolase" evidence="2">
    <location>
        <begin position="169"/>
        <end position="221"/>
    </location>
</feature>
<proteinExistence type="predicted"/>
<feature type="active site" description="Charge relay system" evidence="1">
    <location>
        <position position="186"/>
    </location>
</feature>
<dbReference type="AlphaFoldDB" id="A0A0R2AYE1"/>
<evidence type="ECO:0000313" key="5">
    <source>
        <dbReference type="Proteomes" id="UP000051672"/>
    </source>
</evidence>
<dbReference type="InterPro" id="IPR022742">
    <property type="entry name" value="Hydrolase_4"/>
</dbReference>
<organism evidence="4 5">
    <name type="scientific">Lacticaseibacillus brantae DSM 23927</name>
    <dbReference type="NCBI Taxonomy" id="1423727"/>
    <lineage>
        <taxon>Bacteria</taxon>
        <taxon>Bacillati</taxon>
        <taxon>Bacillota</taxon>
        <taxon>Bacilli</taxon>
        <taxon>Lactobacillales</taxon>
        <taxon>Lactobacillaceae</taxon>
        <taxon>Lacticaseibacillus</taxon>
    </lineage>
</organism>
<dbReference type="SUPFAM" id="SSF53474">
    <property type="entry name" value="alpha/beta-Hydrolases"/>
    <property type="match status" value="1"/>
</dbReference>
<reference evidence="4 5" key="1">
    <citation type="journal article" date="2015" name="Genome Announc.">
        <title>Expanding the biotechnology potential of lactobacilli through comparative genomics of 213 strains and associated genera.</title>
        <authorList>
            <person name="Sun Z."/>
            <person name="Harris H.M."/>
            <person name="McCann A."/>
            <person name="Guo C."/>
            <person name="Argimon S."/>
            <person name="Zhang W."/>
            <person name="Yang X."/>
            <person name="Jeffery I.B."/>
            <person name="Cooney J.C."/>
            <person name="Kagawa T.F."/>
            <person name="Liu W."/>
            <person name="Song Y."/>
            <person name="Salvetti E."/>
            <person name="Wrobel A."/>
            <person name="Rasinkangas P."/>
            <person name="Parkhill J."/>
            <person name="Rea M.C."/>
            <person name="O'Sullivan O."/>
            <person name="Ritari J."/>
            <person name="Douillard F.P."/>
            <person name="Paul Ross R."/>
            <person name="Yang R."/>
            <person name="Briner A.E."/>
            <person name="Felis G.E."/>
            <person name="de Vos W.M."/>
            <person name="Barrangou R."/>
            <person name="Klaenhammer T.R."/>
            <person name="Caufield P.W."/>
            <person name="Cui Y."/>
            <person name="Zhang H."/>
            <person name="O'Toole P.W."/>
        </authorList>
    </citation>
    <scope>NUCLEOTIDE SEQUENCE [LARGE SCALE GENOMIC DNA]</scope>
    <source>
        <strain evidence="4 5">DSM 23927</strain>
    </source>
</reference>
<dbReference type="InterPro" id="IPR012354">
    <property type="entry name" value="Esterase_lipase"/>
</dbReference>
<dbReference type="EMBL" id="AYZQ01000001">
    <property type="protein sequence ID" value="KRM72381.1"/>
    <property type="molecule type" value="Genomic_DNA"/>
</dbReference>
<dbReference type="InterPro" id="IPR029058">
    <property type="entry name" value="AB_hydrolase_fold"/>
</dbReference>
<dbReference type="Pfam" id="PF01738">
    <property type="entry name" value="DLH"/>
    <property type="match status" value="1"/>
</dbReference>
<dbReference type="GO" id="GO:0052689">
    <property type="term" value="F:carboxylic ester hydrolase activity"/>
    <property type="evidence" value="ECO:0007669"/>
    <property type="project" value="InterPro"/>
</dbReference>
<dbReference type="PATRIC" id="fig|1423727.3.peg.84"/>
<sequence length="241" mass="26234">MFRQPQPIEYPGGKTGVLLLHAYTGSPNDMNKLAHRLADAGYGVSVPLLSGHGTLEPLDILAASPTTWWAQTQASLADLQTKYAQVFVFGLSLGGIFAMKALETDPTLRGGGVFSSPIIAGVNHLPAGFRQYAQYMYRLADSPGHMTAVNQQLPAQLGAIEQFSQTVANQLGQLSRPIFIGQAGADELIDASRAYQLRDAIKQPVDFHWYPDAKHVITVNSAHHQLEIDVLNYLQQEEVPA</sequence>
<feature type="active site" description="Charge relay system" evidence="1">
    <location>
        <position position="215"/>
    </location>
</feature>
<name>A0A0R2AYE1_9LACO</name>
<dbReference type="InterPro" id="IPR051044">
    <property type="entry name" value="MAG_DAG_Lipase"/>
</dbReference>
<feature type="active site" description="Nucleophile" evidence="1">
    <location>
        <position position="92"/>
    </location>
</feature>
<gene>
    <name evidence="4" type="ORF">FC34_GL000083</name>
</gene>
<accession>A0A0R2AYE1</accession>
<dbReference type="STRING" id="1423727.FC34_GL000083"/>
<dbReference type="InterPro" id="IPR002925">
    <property type="entry name" value="Dienelactn_hydro"/>
</dbReference>
<dbReference type="Pfam" id="PF12146">
    <property type="entry name" value="Hydrolase_4"/>
    <property type="match status" value="1"/>
</dbReference>
<evidence type="ECO:0000259" key="2">
    <source>
        <dbReference type="Pfam" id="PF01738"/>
    </source>
</evidence>